<dbReference type="RefSeq" id="WP_180848832.1">
    <property type="nucleotide sequence ID" value="NZ_CP047418.1"/>
</dbReference>
<evidence type="ECO:0008006" key="3">
    <source>
        <dbReference type="Google" id="ProtNLM"/>
    </source>
</evidence>
<accession>A0A7H9EMW3</accession>
<protein>
    <recommendedName>
        <fullName evidence="3">GNAT family N-acetyltransferase</fullName>
    </recommendedName>
</protein>
<sequence length="142" mass="16012">MLREVTPDDSRNIQRINNTELNKGCTLADTTSYLTTLLKDPHQHVLRVSVDPLTDQVLAYLHAELLTFTYMQPMFIITTLAVSSAYDYDKHASALLTSLINLAQRRLMTTVRLGFIPDPATTAFWTQAGFIPQSHGLWDCTI</sequence>
<gene>
    <name evidence="1" type="ORF">GTO87_08780</name>
</gene>
<dbReference type="AlphaFoldDB" id="A0A7H9EMW3"/>
<name>A0A7H9EMW3_9LACO</name>
<dbReference type="InterPro" id="IPR016181">
    <property type="entry name" value="Acyl_CoA_acyltransferase"/>
</dbReference>
<proteinExistence type="predicted"/>
<dbReference type="Proteomes" id="UP000510886">
    <property type="component" value="Chromosome"/>
</dbReference>
<dbReference type="SUPFAM" id="SSF55729">
    <property type="entry name" value="Acyl-CoA N-acyltransferases (Nat)"/>
    <property type="match status" value="1"/>
</dbReference>
<organism evidence="1 2">
    <name type="scientific">Ligilactobacillus saerimneri</name>
    <dbReference type="NCBI Taxonomy" id="228229"/>
    <lineage>
        <taxon>Bacteria</taxon>
        <taxon>Bacillati</taxon>
        <taxon>Bacillota</taxon>
        <taxon>Bacilli</taxon>
        <taxon>Lactobacillales</taxon>
        <taxon>Lactobacillaceae</taxon>
        <taxon>Ligilactobacillus</taxon>
    </lineage>
</organism>
<evidence type="ECO:0000313" key="2">
    <source>
        <dbReference type="Proteomes" id="UP000510886"/>
    </source>
</evidence>
<dbReference type="KEGG" id="lsw:GTO87_08780"/>
<dbReference type="EMBL" id="CP047418">
    <property type="protein sequence ID" value="QLL78669.1"/>
    <property type="molecule type" value="Genomic_DNA"/>
</dbReference>
<reference evidence="1 2" key="1">
    <citation type="submission" date="2020-01" db="EMBL/GenBank/DDBJ databases">
        <title>Complete and circular genome sequences of six lactobacillus isolates from horses.</title>
        <authorList>
            <person name="Hassan H.M."/>
        </authorList>
    </citation>
    <scope>NUCLEOTIDE SEQUENCE [LARGE SCALE GENOMIC DNA]</scope>
    <source>
        <strain evidence="1 2">1A</strain>
    </source>
</reference>
<dbReference type="Gene3D" id="3.40.630.30">
    <property type="match status" value="1"/>
</dbReference>
<evidence type="ECO:0000313" key="1">
    <source>
        <dbReference type="EMBL" id="QLL78669.1"/>
    </source>
</evidence>